<dbReference type="InterPro" id="IPR000014">
    <property type="entry name" value="PAS"/>
</dbReference>
<dbReference type="PROSITE" id="PS50883">
    <property type="entry name" value="EAL"/>
    <property type="match status" value="1"/>
</dbReference>
<dbReference type="SMART" id="SM00267">
    <property type="entry name" value="GGDEF"/>
    <property type="match status" value="1"/>
</dbReference>
<feature type="domain" description="EAL" evidence="6">
    <location>
        <begin position="731"/>
        <end position="985"/>
    </location>
</feature>
<dbReference type="SUPFAM" id="SSF55073">
    <property type="entry name" value="Nucleotide cyclase"/>
    <property type="match status" value="1"/>
</dbReference>
<dbReference type="InterPro" id="IPR001633">
    <property type="entry name" value="EAL_dom"/>
</dbReference>
<dbReference type="InterPro" id="IPR029787">
    <property type="entry name" value="Nucleotide_cyclase"/>
</dbReference>
<evidence type="ECO:0000256" key="2">
    <source>
        <dbReference type="ARBA" id="ARBA00022636"/>
    </source>
</evidence>
<keyword evidence="2" id="KW-0973">c-di-GMP</keyword>
<dbReference type="SUPFAM" id="SSF55785">
    <property type="entry name" value="PYP-like sensor domain (PAS domain)"/>
    <property type="match status" value="2"/>
</dbReference>
<feature type="transmembrane region" description="Helical" evidence="3">
    <location>
        <begin position="186"/>
        <end position="205"/>
    </location>
</feature>
<dbReference type="InterPro" id="IPR000700">
    <property type="entry name" value="PAS-assoc_C"/>
</dbReference>
<evidence type="ECO:0000259" key="6">
    <source>
        <dbReference type="PROSITE" id="PS50883"/>
    </source>
</evidence>
<feature type="transmembrane region" description="Helical" evidence="3">
    <location>
        <begin position="211"/>
        <end position="231"/>
    </location>
</feature>
<dbReference type="PROSITE" id="PS50113">
    <property type="entry name" value="PAC"/>
    <property type="match status" value="2"/>
</dbReference>
<evidence type="ECO:0000259" key="5">
    <source>
        <dbReference type="PROSITE" id="PS50113"/>
    </source>
</evidence>
<dbReference type="Pfam" id="PF08447">
    <property type="entry name" value="PAS_3"/>
    <property type="match status" value="1"/>
</dbReference>
<keyword evidence="8" id="KW-0378">Hydrolase</keyword>
<dbReference type="InterPro" id="IPR043128">
    <property type="entry name" value="Rev_trsase/Diguanyl_cyclase"/>
</dbReference>
<feature type="transmembrane region" description="Helical" evidence="3">
    <location>
        <begin position="64"/>
        <end position="87"/>
    </location>
</feature>
<feature type="transmembrane region" description="Helical" evidence="3">
    <location>
        <begin position="133"/>
        <end position="155"/>
    </location>
</feature>
<dbReference type="GO" id="GO:0071111">
    <property type="term" value="F:cyclic-guanylate-specific phosphodiesterase activity"/>
    <property type="evidence" value="ECO:0007669"/>
    <property type="project" value="UniProtKB-EC"/>
</dbReference>
<evidence type="ECO:0000256" key="3">
    <source>
        <dbReference type="SAM" id="Phobius"/>
    </source>
</evidence>
<dbReference type="Pfam" id="PF00990">
    <property type="entry name" value="GGDEF"/>
    <property type="match status" value="1"/>
</dbReference>
<accession>A0A1Q9QXF4</accession>
<feature type="domain" description="PAC" evidence="5">
    <location>
        <begin position="382"/>
        <end position="435"/>
    </location>
</feature>
<dbReference type="Pfam" id="PF00563">
    <property type="entry name" value="EAL"/>
    <property type="match status" value="1"/>
</dbReference>
<protein>
    <recommendedName>
        <fullName evidence="1">cyclic-guanylate-specific phosphodiesterase</fullName>
        <ecNumber evidence="1">3.1.4.52</ecNumber>
    </recommendedName>
</protein>
<evidence type="ECO:0000313" key="8">
    <source>
        <dbReference type="EMBL" id="OLS59836.1"/>
    </source>
</evidence>
<reference evidence="8 9" key="1">
    <citation type="submission" date="2016-10" db="EMBL/GenBank/DDBJ databases">
        <title>Genome Sequence of Pseudomonas putida GM4FR.</title>
        <authorList>
            <person name="Poehlein A."/>
            <person name="Wemheuer F."/>
            <person name="Hollensteiner J."/>
            <person name="Wemheuer B."/>
        </authorList>
    </citation>
    <scope>NUCLEOTIDE SEQUENCE [LARGE SCALE GENOMIC DNA]</scope>
    <source>
        <strain evidence="8 9">GM4FR</strain>
    </source>
</reference>
<evidence type="ECO:0000259" key="4">
    <source>
        <dbReference type="PROSITE" id="PS50112"/>
    </source>
</evidence>
<dbReference type="Gene3D" id="3.30.70.270">
    <property type="match status" value="1"/>
</dbReference>
<feature type="domain" description="PAC" evidence="5">
    <location>
        <begin position="505"/>
        <end position="557"/>
    </location>
</feature>
<dbReference type="Gene3D" id="3.30.450.20">
    <property type="entry name" value="PAS domain"/>
    <property type="match status" value="2"/>
</dbReference>
<dbReference type="PANTHER" id="PTHR44757">
    <property type="entry name" value="DIGUANYLATE CYCLASE DGCP"/>
    <property type="match status" value="1"/>
</dbReference>
<feature type="domain" description="GGDEF" evidence="7">
    <location>
        <begin position="589"/>
        <end position="722"/>
    </location>
</feature>
<dbReference type="Pfam" id="PF13426">
    <property type="entry name" value="PAS_9"/>
    <property type="match status" value="1"/>
</dbReference>
<dbReference type="InterPro" id="IPR000160">
    <property type="entry name" value="GGDEF_dom"/>
</dbReference>
<keyword evidence="3" id="KW-1133">Transmembrane helix</keyword>
<dbReference type="EC" id="3.1.4.52" evidence="1"/>
<dbReference type="SMART" id="SM00091">
    <property type="entry name" value="PAS"/>
    <property type="match status" value="2"/>
</dbReference>
<dbReference type="AlphaFoldDB" id="A0A1Q9QXF4"/>
<dbReference type="PROSITE" id="PS50112">
    <property type="entry name" value="PAS"/>
    <property type="match status" value="1"/>
</dbReference>
<dbReference type="PROSITE" id="PS50887">
    <property type="entry name" value="GGDEF"/>
    <property type="match status" value="1"/>
</dbReference>
<dbReference type="SMART" id="SM00086">
    <property type="entry name" value="PAC"/>
    <property type="match status" value="2"/>
</dbReference>
<dbReference type="FunFam" id="3.20.20.450:FF:000001">
    <property type="entry name" value="Cyclic di-GMP phosphodiesterase yahA"/>
    <property type="match status" value="1"/>
</dbReference>
<dbReference type="CDD" id="cd01948">
    <property type="entry name" value="EAL"/>
    <property type="match status" value="1"/>
</dbReference>
<dbReference type="InterPro" id="IPR013655">
    <property type="entry name" value="PAS_fold_3"/>
</dbReference>
<proteinExistence type="predicted"/>
<dbReference type="Proteomes" id="UP000186736">
    <property type="component" value="Unassembled WGS sequence"/>
</dbReference>
<dbReference type="InterPro" id="IPR035965">
    <property type="entry name" value="PAS-like_dom_sf"/>
</dbReference>
<feature type="domain" description="PAS" evidence="4">
    <location>
        <begin position="432"/>
        <end position="502"/>
    </location>
</feature>
<evidence type="ECO:0000313" key="9">
    <source>
        <dbReference type="Proteomes" id="UP000186736"/>
    </source>
</evidence>
<dbReference type="NCBIfam" id="TIGR00229">
    <property type="entry name" value="sensory_box"/>
    <property type="match status" value="2"/>
</dbReference>
<name>A0A1Q9QXF4_PSEPU</name>
<evidence type="ECO:0000256" key="1">
    <source>
        <dbReference type="ARBA" id="ARBA00012282"/>
    </source>
</evidence>
<feature type="transmembrane region" description="Helical" evidence="3">
    <location>
        <begin position="93"/>
        <end position="112"/>
    </location>
</feature>
<dbReference type="EMBL" id="MKZO01000058">
    <property type="protein sequence ID" value="OLS59836.1"/>
    <property type="molecule type" value="Genomic_DNA"/>
</dbReference>
<dbReference type="InterPro" id="IPR035919">
    <property type="entry name" value="EAL_sf"/>
</dbReference>
<sequence>MRIYDTEQFGTGRCLCMLRARLWLTITRTLPMTLASGPVGVPIEARRGIRKQFATQLAVERTRLLYQGSLLPTLFMLLNGLVCAWLLWSPQRYLLVSVWVVWLMALVSLRVIQVAAFDAAMPDRQARPHWRRMFLLGSAFSGLTLASAAIALVPVDNFVQQAWVFGLLGAAALSASVAYAVSLPAFLSFVLPCLLPPIGFLFWSGDEQQQGWGLLGLLLLGALLVVAWQVNRLIENSLLRRFQNQALIEHLQAAHARSEQLNKALGAEVEQRRGAEEQLREAQAGLETRVAQRSVELDVANQALSKSEQRLALALEASELGLWDWNLQTDEVHHTQLRELFGLNPDAVKAMLVHLKPRLHPDDVPALKRTLVEHLKGRTEDYRIEYRFRHNNGHWCWIEDRGRAVERDEQGRVVRMIGTRRDISARRAQEEQQRLAATVFEAASEGIAILGPGYELLALNQAFCRMTGYGRDELLGRNALELPCSLDARRHYGAIDQALEQNGRWQGELVEARKDGTLYPQWLQLNGVFDARGKISNVVGFFSDLSERRESEERLRYLAHYDELTGLANRALFRLRLLEAGQRLRTSGRSLALMHIDLDRFKLLNDSLGHEVADQLLRQIAMRVGNAMPEADTVARLSGDEFVVLFDGYSNLSSLVRVATRLLEKLRVPVRFDNHELVISASVGIALLSDLSVDLNVLVNQANMAMQHAKHLGGDNFQFYTESLQASTLDRLQLENQLRKAIDEGQLEVYYQPKVCLATGRMDAAEALVRWNHPTMGMVPPGDFIGLAEETGLIAPMGEFVLRQACWQACEWQRQGLEPIRVSVNLSVYQLRQGKLVSLVRQVLEESGLAPHLLELELTESQLLDSVERIIATFKQLHELGVKLAIDDFGTGYSSLSYLKRLPVDYVKIDQAFIRGLKEGSEDAAITRAIIIMAHSLDLMVVAEGVETEDQLRFLREQDCDEVQGYLISRPVQADALARLLSEQTVW</sequence>
<dbReference type="Gene3D" id="3.20.20.450">
    <property type="entry name" value="EAL domain"/>
    <property type="match status" value="1"/>
</dbReference>
<dbReference type="InterPro" id="IPR052155">
    <property type="entry name" value="Biofilm_reg_signaling"/>
</dbReference>
<gene>
    <name evidence="8" type="primary">gmr_8</name>
    <name evidence="8" type="ORF">PSEMO_51440</name>
</gene>
<dbReference type="CDD" id="cd01949">
    <property type="entry name" value="GGDEF"/>
    <property type="match status" value="1"/>
</dbReference>
<keyword evidence="3" id="KW-0472">Membrane</keyword>
<dbReference type="NCBIfam" id="TIGR00254">
    <property type="entry name" value="GGDEF"/>
    <property type="match status" value="1"/>
</dbReference>
<evidence type="ECO:0000259" key="7">
    <source>
        <dbReference type="PROSITE" id="PS50887"/>
    </source>
</evidence>
<keyword evidence="3" id="KW-0812">Transmembrane</keyword>
<dbReference type="SMART" id="SM00052">
    <property type="entry name" value="EAL"/>
    <property type="match status" value="1"/>
</dbReference>
<dbReference type="PANTHER" id="PTHR44757:SF2">
    <property type="entry name" value="BIOFILM ARCHITECTURE MAINTENANCE PROTEIN MBAA"/>
    <property type="match status" value="1"/>
</dbReference>
<comment type="caution">
    <text evidence="8">The sequence shown here is derived from an EMBL/GenBank/DDBJ whole genome shotgun (WGS) entry which is preliminary data.</text>
</comment>
<organism evidence="8 9">
    <name type="scientific">Pseudomonas putida</name>
    <name type="common">Arthrobacter siderocapsulatus</name>
    <dbReference type="NCBI Taxonomy" id="303"/>
    <lineage>
        <taxon>Bacteria</taxon>
        <taxon>Pseudomonadati</taxon>
        <taxon>Pseudomonadota</taxon>
        <taxon>Gammaproteobacteria</taxon>
        <taxon>Pseudomonadales</taxon>
        <taxon>Pseudomonadaceae</taxon>
        <taxon>Pseudomonas</taxon>
    </lineage>
</organism>
<dbReference type="InterPro" id="IPR001610">
    <property type="entry name" value="PAC"/>
</dbReference>
<dbReference type="SUPFAM" id="SSF141868">
    <property type="entry name" value="EAL domain-like"/>
    <property type="match status" value="1"/>
</dbReference>
<dbReference type="CDD" id="cd00130">
    <property type="entry name" value="PAS"/>
    <property type="match status" value="2"/>
</dbReference>